<dbReference type="AlphaFoldDB" id="W9VC89"/>
<dbReference type="Proteomes" id="UP000019460">
    <property type="component" value="Unassembled WGS sequence"/>
</dbReference>
<sequence>MIDMTQETVRSNERRAFWLAIAICVVPLIPYALRGGA</sequence>
<dbReference type="STRING" id="1249627.D779_0811"/>
<keyword evidence="1" id="KW-0812">Transmembrane</keyword>
<comment type="caution">
    <text evidence="2">The sequence shown here is derived from an EMBL/GenBank/DDBJ whole genome shotgun (WGS) entry which is preliminary data.</text>
</comment>
<keyword evidence="1" id="KW-1133">Transmembrane helix</keyword>
<evidence type="ECO:0000256" key="1">
    <source>
        <dbReference type="SAM" id="Phobius"/>
    </source>
</evidence>
<protein>
    <submittedName>
        <fullName evidence="2">Uncharacterized protein</fullName>
    </submittedName>
</protein>
<gene>
    <name evidence="2" type="ORF">D779_0811</name>
</gene>
<keyword evidence="1" id="KW-0472">Membrane</keyword>
<evidence type="ECO:0000313" key="2">
    <source>
        <dbReference type="EMBL" id="EXJ17059.1"/>
    </source>
</evidence>
<dbReference type="EMBL" id="AONC01000002">
    <property type="protein sequence ID" value="EXJ17059.1"/>
    <property type="molecule type" value="Genomic_DNA"/>
</dbReference>
<accession>W9VC89</accession>
<evidence type="ECO:0000313" key="3">
    <source>
        <dbReference type="Proteomes" id="UP000019460"/>
    </source>
</evidence>
<reference evidence="2 3" key="1">
    <citation type="submission" date="2012-11" db="EMBL/GenBank/DDBJ databases">
        <title>Genome assembly of Thiorhodococcus sp. AK35.</title>
        <authorList>
            <person name="Nupur N."/>
            <person name="Khatri I."/>
            <person name="Subramanian S."/>
            <person name="Pinnaka A."/>
        </authorList>
    </citation>
    <scope>NUCLEOTIDE SEQUENCE [LARGE SCALE GENOMIC DNA]</scope>
    <source>
        <strain evidence="2 3">AK35</strain>
    </source>
</reference>
<proteinExistence type="predicted"/>
<organism evidence="2 3">
    <name type="scientific">Imhoffiella purpurea</name>
    <dbReference type="NCBI Taxonomy" id="1249627"/>
    <lineage>
        <taxon>Bacteria</taxon>
        <taxon>Pseudomonadati</taxon>
        <taxon>Pseudomonadota</taxon>
        <taxon>Gammaproteobacteria</taxon>
        <taxon>Chromatiales</taxon>
        <taxon>Chromatiaceae</taxon>
        <taxon>Imhoffiella</taxon>
    </lineage>
</organism>
<name>W9VC89_9GAMM</name>
<keyword evidence="3" id="KW-1185">Reference proteome</keyword>
<feature type="transmembrane region" description="Helical" evidence="1">
    <location>
        <begin position="16"/>
        <end position="33"/>
    </location>
</feature>